<sequence length="96" mass="10500">MMGRATGHSQHLQSDIHTGTRWTATAPDALVFSMDEFVSGPLSALSMVTNSDFHRSQHYATLLLCIDAFHIKKVSASGSPVWPRLTGPSIFSNLTR</sequence>
<comment type="caution">
    <text evidence="1">The sequence shown here is derived from an EMBL/GenBank/DDBJ whole genome shotgun (WGS) entry which is preliminary data.</text>
</comment>
<evidence type="ECO:0000313" key="2">
    <source>
        <dbReference type="Proteomes" id="UP001385951"/>
    </source>
</evidence>
<protein>
    <submittedName>
        <fullName evidence="1">Uncharacterized protein</fullName>
    </submittedName>
</protein>
<proteinExistence type="predicted"/>
<dbReference type="Proteomes" id="UP001385951">
    <property type="component" value="Unassembled WGS sequence"/>
</dbReference>
<dbReference type="EMBL" id="JASBNA010000068">
    <property type="protein sequence ID" value="KAK7678724.1"/>
    <property type="molecule type" value="Genomic_DNA"/>
</dbReference>
<accession>A0AAW0FIC0</accession>
<keyword evidence="2" id="KW-1185">Reference proteome</keyword>
<organism evidence="1 2">
    <name type="scientific">Cerrena zonata</name>
    <dbReference type="NCBI Taxonomy" id="2478898"/>
    <lineage>
        <taxon>Eukaryota</taxon>
        <taxon>Fungi</taxon>
        <taxon>Dikarya</taxon>
        <taxon>Basidiomycota</taxon>
        <taxon>Agaricomycotina</taxon>
        <taxon>Agaricomycetes</taxon>
        <taxon>Polyporales</taxon>
        <taxon>Cerrenaceae</taxon>
        <taxon>Cerrena</taxon>
    </lineage>
</organism>
<dbReference type="AlphaFoldDB" id="A0AAW0FIC0"/>
<name>A0AAW0FIC0_9APHY</name>
<evidence type="ECO:0000313" key="1">
    <source>
        <dbReference type="EMBL" id="KAK7678724.1"/>
    </source>
</evidence>
<gene>
    <name evidence="1" type="ORF">QCA50_018306</name>
</gene>
<reference evidence="1 2" key="1">
    <citation type="submission" date="2022-09" db="EMBL/GenBank/DDBJ databases">
        <authorList>
            <person name="Palmer J.M."/>
        </authorList>
    </citation>
    <scope>NUCLEOTIDE SEQUENCE [LARGE SCALE GENOMIC DNA]</scope>
    <source>
        <strain evidence="1 2">DSM 7382</strain>
    </source>
</reference>